<dbReference type="Gene3D" id="3.40.50.80">
    <property type="entry name" value="Nucleotide-binding domain of ferredoxin-NADP reductase (FNR) module"/>
    <property type="match status" value="1"/>
</dbReference>
<keyword evidence="10 14" id="KW-0408">Iron</keyword>
<dbReference type="GO" id="GO:0005506">
    <property type="term" value="F:iron ion binding"/>
    <property type="evidence" value="ECO:0007669"/>
    <property type="project" value="UniProtKB-UniRule"/>
</dbReference>
<dbReference type="PANTHER" id="PTHR19384">
    <property type="entry name" value="NITRIC OXIDE SYNTHASE-RELATED"/>
    <property type="match status" value="1"/>
</dbReference>
<dbReference type="InterPro" id="IPR039261">
    <property type="entry name" value="FNR_nucleotide-bd"/>
</dbReference>
<dbReference type="CDD" id="cd11068">
    <property type="entry name" value="CYP120A1"/>
    <property type="match status" value="1"/>
</dbReference>
<keyword evidence="7 14" id="KW-0274">FAD</keyword>
<dbReference type="GO" id="GO:0005829">
    <property type="term" value="C:cytosol"/>
    <property type="evidence" value="ECO:0007669"/>
    <property type="project" value="TreeGrafter"/>
</dbReference>
<evidence type="ECO:0000256" key="4">
    <source>
        <dbReference type="ARBA" id="ARBA00022630"/>
    </source>
</evidence>
<dbReference type="SUPFAM" id="SSF52343">
    <property type="entry name" value="Ferredoxin reductase-like, C-terminal NADP-linked domain"/>
    <property type="match status" value="1"/>
</dbReference>
<feature type="domain" description="FAD-binding FR-type" evidence="18">
    <location>
        <begin position="680"/>
        <end position="913"/>
    </location>
</feature>
<comment type="catalytic activity">
    <reaction evidence="12 14">
        <text>2 oxidized [cytochrome P450] + NADPH = 2 reduced [cytochrome P450] + NADP(+) + H(+)</text>
        <dbReference type="Rhea" id="RHEA:24040"/>
        <dbReference type="Rhea" id="RHEA-COMP:14627"/>
        <dbReference type="Rhea" id="RHEA-COMP:14628"/>
        <dbReference type="ChEBI" id="CHEBI:15378"/>
        <dbReference type="ChEBI" id="CHEBI:55376"/>
        <dbReference type="ChEBI" id="CHEBI:57783"/>
        <dbReference type="ChEBI" id="CHEBI:58349"/>
        <dbReference type="ChEBI" id="CHEBI:60344"/>
        <dbReference type="EC" id="1.6.2.4"/>
    </reaction>
</comment>
<dbReference type="InterPro" id="IPR036396">
    <property type="entry name" value="Cyt_P450_sf"/>
</dbReference>
<dbReference type="Pfam" id="PF00067">
    <property type="entry name" value="p450"/>
    <property type="match status" value="1"/>
</dbReference>
<dbReference type="SUPFAM" id="SSF63380">
    <property type="entry name" value="Riboflavin synthase domain-like"/>
    <property type="match status" value="1"/>
</dbReference>
<dbReference type="InterPro" id="IPR008254">
    <property type="entry name" value="Flavodoxin/NO_synth"/>
</dbReference>
<feature type="binding site" description="axial binding residue" evidence="15">
    <location>
        <position position="404"/>
    </location>
    <ligand>
        <name>heme</name>
        <dbReference type="ChEBI" id="CHEBI:30413"/>
    </ligand>
    <ligandPart>
        <name>Fe</name>
        <dbReference type="ChEBI" id="CHEBI:18248"/>
    </ligandPart>
</feature>
<feature type="region of interest" description="Disordered" evidence="16">
    <location>
        <begin position="450"/>
        <end position="481"/>
    </location>
</feature>
<evidence type="ECO:0000256" key="13">
    <source>
        <dbReference type="ARBA" id="ARBA00052219"/>
    </source>
</evidence>
<dbReference type="PROSITE" id="PS50902">
    <property type="entry name" value="FLAVODOXIN_LIKE"/>
    <property type="match status" value="1"/>
</dbReference>
<dbReference type="GO" id="GO:0070330">
    <property type="term" value="F:aromatase activity"/>
    <property type="evidence" value="ECO:0007669"/>
    <property type="project" value="UniProtKB-UniRule"/>
</dbReference>
<dbReference type="Gene3D" id="3.40.50.360">
    <property type="match status" value="1"/>
</dbReference>
<evidence type="ECO:0000256" key="16">
    <source>
        <dbReference type="SAM" id="MobiDB-lite"/>
    </source>
</evidence>
<keyword evidence="8 14" id="KW-0521">NADP</keyword>
<dbReference type="AlphaFoldDB" id="A0AAU8NJ34"/>
<dbReference type="GO" id="GO:0050660">
    <property type="term" value="F:flavin adenine dinucleotide binding"/>
    <property type="evidence" value="ECO:0007669"/>
    <property type="project" value="TreeGrafter"/>
</dbReference>
<dbReference type="Gene3D" id="2.40.30.10">
    <property type="entry name" value="Translation factors"/>
    <property type="match status" value="1"/>
</dbReference>
<dbReference type="Pfam" id="PF00258">
    <property type="entry name" value="Flavodoxin_1"/>
    <property type="match status" value="1"/>
</dbReference>
<dbReference type="InterPro" id="IPR001709">
    <property type="entry name" value="Flavoprot_Pyr_Nucl_cyt_Rdtase"/>
</dbReference>
<sequence>MKMTTNSIPQPPTYGPLGNMPLIDPDQPSLTLGTLAEKYGPIFRFTAPGFSTIVLSGPDLVAEACDVNRFDKYVFSELQNVRAFGGDGLFTSWTHEPNWRKAHNILLPTFGKQAMKGYHPMMIDVAEQLILKWKRLNPQDSIDVADDMTRLTLDTIGLCGFDYRFNSFYREEHAPFVKSMVRALDEAMHRSSRMKIQNMLMFRTKKQFESDIETMFTLVDQIIAERKASSQAGKTDLLARMLEGRDPESGERLDNENIRHQIITFLIAGHETTSGLLSFTLYLLLKNPEVLKKAQLEVDKILTSSTPSYEEVLQLKYIRLILNESLRLWPTAPGFEVYAKEDTVIGERFHIPKGQNLSILLTRLHRDRTVWGEDAEFFRPERFEDPTKVPHHAYKPFGNGERACIGMQFALYEATLVVGMILKNFELNDFNNYQLDVKQTLTLKPGDFQIQAKPRDPETLTDSTTASLNSTSVPTQADSTTGTVTVLSQSNQSAAKNGEPSLFVLYGSNLGTAEGIARQITHTALGYGIQTEIASLNDWAGRLPSQALVIIVTASYNGKAPYNATKFVEWLKQAEAGAGQGVRYAVFGCGDRSWSGTYQSIPRYIDNQMETIGGKRLLSRGEADANSDMEHQVKNWLRGMWTAVTKTLGVQSDPVKPKLPSGLKMEFVNEPPQIPYIKTYGAFYGKVTSNHELQAPDSGRSTRHIEIRLPENIGYQEGDHIGVLPLNSKINIERVLTRFNLEGGEMIRLSADVKHLTHLPMDRTINVRELLQSCVELQEPATRLQLQELATSTVCPPHRRELEVVMDDEHYTREILDLRITMLDLLEKYEACELNFSRFLEISTPLKPRYYSISSSPRLQPEQVSITVGVLRDPAWNGKGEYAGVASCYLAERVPGDRVLLFVETPESGFQLPKDASVPIIMIGPGTGVAPFRGFLQARYALKQEGVSLGDAHLFFGCRNDADFLYRDHLLKFEQEGIVKVHTAFSRIDGEPRVYVQDLVKRAGLEIMDLLDRQGKIYVCGDGRRMAPAVEETLKETYQKTKNVKLEEAELWLRQMQDEGRYVKDVWAGYSSTSEVVGIK</sequence>
<dbReference type="FunFam" id="1.10.630.10:FF:000040">
    <property type="entry name" value="Bifunctional cytochrome P450/NADPH--P450 reductase"/>
    <property type="match status" value="1"/>
</dbReference>
<feature type="compositionally biased region" description="Polar residues" evidence="16">
    <location>
        <begin position="460"/>
        <end position="481"/>
    </location>
</feature>
<reference evidence="19" key="1">
    <citation type="submission" date="2024-05" db="EMBL/GenBank/DDBJ databases">
        <title>Draft genome assemblies of 36 bacteria isolated from hibernating arctic ground squirrels.</title>
        <authorList>
            <person name="McKee H."/>
            <person name="Mullen L."/>
            <person name="Drown D.M."/>
            <person name="Duddleston K.N."/>
        </authorList>
    </citation>
    <scope>NUCLEOTIDE SEQUENCE</scope>
    <source>
        <strain evidence="19">AN1007</strain>
    </source>
</reference>
<dbReference type="PIRSF" id="PIRSF000209">
    <property type="entry name" value="Bifunctional_P450_P450R"/>
    <property type="match status" value="1"/>
</dbReference>
<evidence type="ECO:0000256" key="15">
    <source>
        <dbReference type="PIRSR" id="PIRSR000209-1"/>
    </source>
</evidence>
<comment type="cofactor">
    <cofactor evidence="14">
        <name>FAD</name>
        <dbReference type="ChEBI" id="CHEBI:57692"/>
    </cofactor>
    <cofactor evidence="14">
        <name>FMN</name>
        <dbReference type="ChEBI" id="CHEBI:58210"/>
    </cofactor>
</comment>
<dbReference type="InterPro" id="IPR017938">
    <property type="entry name" value="Riboflavin_synthase-like_b-brl"/>
</dbReference>
<evidence type="ECO:0000256" key="1">
    <source>
        <dbReference type="ARBA" id="ARBA00010018"/>
    </source>
</evidence>
<dbReference type="RefSeq" id="WP_366296603.1">
    <property type="nucleotide sequence ID" value="NZ_CP159992.1"/>
</dbReference>
<dbReference type="Gene3D" id="1.10.630.10">
    <property type="entry name" value="Cytochrome P450"/>
    <property type="match status" value="1"/>
</dbReference>
<evidence type="ECO:0000259" key="18">
    <source>
        <dbReference type="PROSITE" id="PS51384"/>
    </source>
</evidence>
<dbReference type="InterPro" id="IPR017927">
    <property type="entry name" value="FAD-bd_FR_type"/>
</dbReference>
<gene>
    <name evidence="19" type="ORF">ABXS70_10455</name>
</gene>
<dbReference type="GO" id="GO:0020037">
    <property type="term" value="F:heme binding"/>
    <property type="evidence" value="ECO:0007669"/>
    <property type="project" value="UniProtKB-UniRule"/>
</dbReference>
<keyword evidence="11 14" id="KW-0503">Monooxygenase</keyword>
<evidence type="ECO:0000256" key="10">
    <source>
        <dbReference type="ARBA" id="ARBA00023004"/>
    </source>
</evidence>
<organism evidence="19">
    <name type="scientific">Paenibacillus sp. AN1007</name>
    <dbReference type="NCBI Taxonomy" id="3151385"/>
    <lineage>
        <taxon>Bacteria</taxon>
        <taxon>Bacillati</taxon>
        <taxon>Bacillota</taxon>
        <taxon>Bacilli</taxon>
        <taxon>Bacillales</taxon>
        <taxon>Paenibacillaceae</taxon>
        <taxon>Paenibacillus</taxon>
    </lineage>
</organism>
<dbReference type="InterPro" id="IPR023173">
    <property type="entry name" value="NADPH_Cyt_P450_Rdtase_alpha"/>
</dbReference>
<protein>
    <recommendedName>
        <fullName evidence="14">Bifunctional cytochrome P450/NADPH--P450 reductase</fullName>
    </recommendedName>
    <domain>
        <recommendedName>
            <fullName evidence="14">Cytochrome P450</fullName>
            <ecNumber evidence="14">1.14.14.1</ecNumber>
        </recommendedName>
    </domain>
    <domain>
        <recommendedName>
            <fullName evidence="14">NADPH--cytochrome P450 reductase</fullName>
            <ecNumber evidence="14">1.6.2.4</ecNumber>
        </recommendedName>
    </domain>
</protein>
<dbReference type="InterPro" id="IPR023206">
    <property type="entry name" value="Bifunctional_P450_P450_red"/>
</dbReference>
<comment type="cofactor">
    <cofactor evidence="14 15">
        <name>heme</name>
        <dbReference type="ChEBI" id="CHEBI:30413"/>
    </cofactor>
</comment>
<keyword evidence="2 14" id="KW-0813">Transport</keyword>
<dbReference type="GO" id="GO:0003958">
    <property type="term" value="F:NADPH-hemoprotein reductase activity"/>
    <property type="evidence" value="ECO:0007669"/>
    <property type="project" value="UniProtKB-UniRule"/>
</dbReference>
<comment type="catalytic activity">
    <reaction evidence="13">
        <text>hydrogen sulfide + 3 NADP(+) + 3 H2O = sulfite + 3 NADPH + 4 H(+)</text>
        <dbReference type="Rhea" id="RHEA:13801"/>
        <dbReference type="ChEBI" id="CHEBI:15377"/>
        <dbReference type="ChEBI" id="CHEBI:15378"/>
        <dbReference type="ChEBI" id="CHEBI:17359"/>
        <dbReference type="ChEBI" id="CHEBI:29919"/>
        <dbReference type="ChEBI" id="CHEBI:57783"/>
        <dbReference type="ChEBI" id="CHEBI:58349"/>
        <dbReference type="EC" id="1.8.1.2"/>
    </reaction>
</comment>
<dbReference type="PRINTS" id="PR00371">
    <property type="entry name" value="FPNCR"/>
</dbReference>
<evidence type="ECO:0000256" key="8">
    <source>
        <dbReference type="ARBA" id="ARBA00022857"/>
    </source>
</evidence>
<dbReference type="EC" id="1.14.14.1" evidence="14"/>
<dbReference type="Gene3D" id="1.20.990.10">
    <property type="entry name" value="NADPH-cytochrome p450 Reductase, Chain A, domain 3"/>
    <property type="match status" value="1"/>
</dbReference>
<evidence type="ECO:0000256" key="2">
    <source>
        <dbReference type="ARBA" id="ARBA00022448"/>
    </source>
</evidence>
<evidence type="ECO:0000256" key="12">
    <source>
        <dbReference type="ARBA" id="ARBA00049342"/>
    </source>
</evidence>
<evidence type="ECO:0000256" key="9">
    <source>
        <dbReference type="ARBA" id="ARBA00023002"/>
    </source>
</evidence>
<evidence type="ECO:0000256" key="11">
    <source>
        <dbReference type="ARBA" id="ARBA00023033"/>
    </source>
</evidence>
<dbReference type="InterPro" id="IPR029039">
    <property type="entry name" value="Flavoprotein-like_sf"/>
</dbReference>
<dbReference type="SUPFAM" id="SSF48264">
    <property type="entry name" value="Cytochrome P450"/>
    <property type="match status" value="1"/>
</dbReference>
<evidence type="ECO:0000256" key="6">
    <source>
        <dbReference type="ARBA" id="ARBA00022723"/>
    </source>
</evidence>
<keyword evidence="9 14" id="KW-0560">Oxidoreductase</keyword>
<dbReference type="InterPro" id="IPR001433">
    <property type="entry name" value="OxRdtase_FAD/NAD-bd"/>
</dbReference>
<dbReference type="PROSITE" id="PS00086">
    <property type="entry name" value="CYTOCHROME_P450"/>
    <property type="match status" value="1"/>
</dbReference>
<keyword evidence="6 14" id="KW-0479">Metal-binding</keyword>
<evidence type="ECO:0000256" key="14">
    <source>
        <dbReference type="PIRNR" id="PIRNR000209"/>
    </source>
</evidence>
<evidence type="ECO:0000256" key="5">
    <source>
        <dbReference type="ARBA" id="ARBA00022643"/>
    </source>
</evidence>
<dbReference type="FunFam" id="3.40.50.80:FF:000001">
    <property type="entry name" value="NADPH--cytochrome P450 reductase 1"/>
    <property type="match status" value="1"/>
</dbReference>
<evidence type="ECO:0000313" key="19">
    <source>
        <dbReference type="EMBL" id="XCP97968.1"/>
    </source>
</evidence>
<dbReference type="InterPro" id="IPR001128">
    <property type="entry name" value="Cyt_P450"/>
</dbReference>
<comment type="similarity">
    <text evidence="1 14">In the N-terminal section; belongs to the cytochrome P450 family.</text>
</comment>
<comment type="catalytic activity">
    <reaction evidence="14">
        <text>an organic molecule + reduced [NADPH--hemoprotein reductase] + O2 = an alcohol + oxidized [NADPH--hemoprotein reductase] + H2O + H(+)</text>
        <dbReference type="Rhea" id="RHEA:17149"/>
        <dbReference type="Rhea" id="RHEA-COMP:11964"/>
        <dbReference type="Rhea" id="RHEA-COMP:11965"/>
        <dbReference type="ChEBI" id="CHEBI:15377"/>
        <dbReference type="ChEBI" id="CHEBI:15378"/>
        <dbReference type="ChEBI" id="CHEBI:15379"/>
        <dbReference type="ChEBI" id="CHEBI:30879"/>
        <dbReference type="ChEBI" id="CHEBI:57618"/>
        <dbReference type="ChEBI" id="CHEBI:58210"/>
        <dbReference type="ChEBI" id="CHEBI:142491"/>
        <dbReference type="EC" id="1.14.14.1"/>
    </reaction>
</comment>
<dbReference type="GO" id="GO:0004783">
    <property type="term" value="F:sulfite reductase (NADPH) activity"/>
    <property type="evidence" value="ECO:0007669"/>
    <property type="project" value="UniProtKB-EC"/>
</dbReference>
<comment type="function">
    <text evidence="14">Functions as a fatty acid monooxygenase.</text>
</comment>
<feature type="domain" description="Flavodoxin-like" evidence="17">
    <location>
        <begin position="502"/>
        <end position="641"/>
    </location>
</feature>
<dbReference type="CDD" id="cd06206">
    <property type="entry name" value="bifunctional_CYPOR"/>
    <property type="match status" value="1"/>
</dbReference>
<dbReference type="PANTHER" id="PTHR19384:SF17">
    <property type="entry name" value="NADPH--CYTOCHROME P450 REDUCTASE"/>
    <property type="match status" value="1"/>
</dbReference>
<dbReference type="EMBL" id="CP159992">
    <property type="protein sequence ID" value="XCP97968.1"/>
    <property type="molecule type" value="Genomic_DNA"/>
</dbReference>
<dbReference type="Pfam" id="PF00175">
    <property type="entry name" value="NAD_binding_1"/>
    <property type="match status" value="1"/>
</dbReference>
<dbReference type="PRINTS" id="PR00369">
    <property type="entry name" value="FLAVODOXIN"/>
</dbReference>
<keyword evidence="5 14" id="KW-0288">FMN</keyword>
<dbReference type="GO" id="GO:0010181">
    <property type="term" value="F:FMN binding"/>
    <property type="evidence" value="ECO:0007669"/>
    <property type="project" value="UniProtKB-UniRule"/>
</dbReference>
<dbReference type="InterPro" id="IPR001094">
    <property type="entry name" value="Flavdoxin-like"/>
</dbReference>
<name>A0AAU8NJ34_9BACL</name>
<dbReference type="Pfam" id="PF00667">
    <property type="entry name" value="FAD_binding_1"/>
    <property type="match status" value="1"/>
</dbReference>
<keyword evidence="4 14" id="KW-0285">Flavoprotein</keyword>
<proteinExistence type="inferred from homology"/>
<evidence type="ECO:0000256" key="7">
    <source>
        <dbReference type="ARBA" id="ARBA00022827"/>
    </source>
</evidence>
<evidence type="ECO:0000256" key="3">
    <source>
        <dbReference type="ARBA" id="ARBA00022617"/>
    </source>
</evidence>
<dbReference type="InterPro" id="IPR003097">
    <property type="entry name" value="CysJ-like_FAD-binding"/>
</dbReference>
<keyword evidence="3 14" id="KW-0349">Heme</keyword>
<dbReference type="SUPFAM" id="SSF52218">
    <property type="entry name" value="Flavoproteins"/>
    <property type="match status" value="1"/>
</dbReference>
<accession>A0AAU8NJ34</accession>
<dbReference type="InterPro" id="IPR017972">
    <property type="entry name" value="Cyt_P450_CS"/>
</dbReference>
<dbReference type="PROSITE" id="PS51384">
    <property type="entry name" value="FAD_FR"/>
    <property type="match status" value="1"/>
</dbReference>
<dbReference type="EC" id="1.6.2.4" evidence="14"/>
<feature type="region of interest" description="Disordered" evidence="16">
    <location>
        <begin position="1"/>
        <end position="20"/>
    </location>
</feature>
<evidence type="ECO:0000259" key="17">
    <source>
        <dbReference type="PROSITE" id="PS50902"/>
    </source>
</evidence>
<keyword evidence="14" id="KW-0249">Electron transport</keyword>